<name>A0AAV4WFQ7_CAEEX</name>
<comment type="caution">
    <text evidence="1">The sequence shown here is derived from an EMBL/GenBank/DDBJ whole genome shotgun (WGS) entry which is preliminary data.</text>
</comment>
<protein>
    <submittedName>
        <fullName evidence="1">Uncharacterized protein</fullName>
    </submittedName>
</protein>
<dbReference type="AlphaFoldDB" id="A0AAV4WFQ7"/>
<organism evidence="1 2">
    <name type="scientific">Caerostris extrusa</name>
    <name type="common">Bark spider</name>
    <name type="synonym">Caerostris bankana</name>
    <dbReference type="NCBI Taxonomy" id="172846"/>
    <lineage>
        <taxon>Eukaryota</taxon>
        <taxon>Metazoa</taxon>
        <taxon>Ecdysozoa</taxon>
        <taxon>Arthropoda</taxon>
        <taxon>Chelicerata</taxon>
        <taxon>Arachnida</taxon>
        <taxon>Araneae</taxon>
        <taxon>Araneomorphae</taxon>
        <taxon>Entelegynae</taxon>
        <taxon>Araneoidea</taxon>
        <taxon>Araneidae</taxon>
        <taxon>Caerostris</taxon>
    </lineage>
</organism>
<proteinExistence type="predicted"/>
<evidence type="ECO:0000313" key="1">
    <source>
        <dbReference type="EMBL" id="GIY81627.1"/>
    </source>
</evidence>
<reference evidence="1 2" key="1">
    <citation type="submission" date="2021-06" db="EMBL/GenBank/DDBJ databases">
        <title>Caerostris extrusa draft genome.</title>
        <authorList>
            <person name="Kono N."/>
            <person name="Arakawa K."/>
        </authorList>
    </citation>
    <scope>NUCLEOTIDE SEQUENCE [LARGE SCALE GENOMIC DNA]</scope>
</reference>
<sequence length="122" mass="13987">MIWKIQNMSQNSILKRATSFSVLEMLTRRNNLSIIGLVMLDLLLAKWDVEVFTNIRVAFKMGRLTILARHVLENQLPSARKKGKEKDLINTLPTLHAKISTSSFVLLNFMLYGTSLSPTFRH</sequence>
<dbReference type="EMBL" id="BPLR01016148">
    <property type="protein sequence ID" value="GIY81627.1"/>
    <property type="molecule type" value="Genomic_DNA"/>
</dbReference>
<accession>A0AAV4WFQ7</accession>
<gene>
    <name evidence="1" type="ORF">CEXT_658801</name>
</gene>
<dbReference type="Proteomes" id="UP001054945">
    <property type="component" value="Unassembled WGS sequence"/>
</dbReference>
<keyword evidence="2" id="KW-1185">Reference proteome</keyword>
<evidence type="ECO:0000313" key="2">
    <source>
        <dbReference type="Proteomes" id="UP001054945"/>
    </source>
</evidence>